<dbReference type="EMBL" id="JACGBB010000002">
    <property type="protein sequence ID" value="MBZ7986702.1"/>
    <property type="molecule type" value="Genomic_DNA"/>
</dbReference>
<gene>
    <name evidence="5" type="primary">ssb</name>
    <name evidence="5" type="ORF">AVCANL283_01050</name>
</gene>
<dbReference type="NCBIfam" id="TIGR00621">
    <property type="entry name" value="ssb"/>
    <property type="match status" value="1"/>
</dbReference>
<comment type="caution">
    <text evidence="2">Lacks conserved residue(s) required for the propagation of feature annotation.</text>
</comment>
<dbReference type="Proteomes" id="UP000786183">
    <property type="component" value="Unassembled WGS sequence"/>
</dbReference>
<organism evidence="5 6">
    <name type="scientific">Campylobacter canadensis</name>
    <dbReference type="NCBI Taxonomy" id="449520"/>
    <lineage>
        <taxon>Bacteria</taxon>
        <taxon>Pseudomonadati</taxon>
        <taxon>Campylobacterota</taxon>
        <taxon>Epsilonproteobacteria</taxon>
        <taxon>Campylobacterales</taxon>
        <taxon>Campylobacteraceae</taxon>
        <taxon>Campylobacter</taxon>
    </lineage>
</organism>
<dbReference type="RefSeq" id="WP_172230009.1">
    <property type="nucleotide sequence ID" value="NZ_CP035946.1"/>
</dbReference>
<dbReference type="PANTHER" id="PTHR10302:SF27">
    <property type="entry name" value="SINGLE-STRANDED DNA-BINDING PROTEIN"/>
    <property type="match status" value="1"/>
</dbReference>
<dbReference type="PIRSF" id="PIRSF002070">
    <property type="entry name" value="SSB"/>
    <property type="match status" value="1"/>
</dbReference>
<dbReference type="InterPro" id="IPR000424">
    <property type="entry name" value="Primosome_PriB/ssb"/>
</dbReference>
<evidence type="ECO:0000256" key="2">
    <source>
        <dbReference type="HAMAP-Rule" id="MF_00984"/>
    </source>
</evidence>
<evidence type="ECO:0000256" key="3">
    <source>
        <dbReference type="PIRNR" id="PIRNR002070"/>
    </source>
</evidence>
<reference evidence="5 6" key="1">
    <citation type="submission" date="2020-07" db="EMBL/GenBank/DDBJ databases">
        <title>Transfer of Campylobacter canadensis to the novel genus Avispirillum gen. nov., that also includes two novel species recovered from migratory waterfowl: Avispirillum anseris sp. nov. and Avispirillum brantae sp. nov.</title>
        <authorList>
            <person name="Miller W.G."/>
            <person name="Chapman M.H."/>
            <person name="Yee E."/>
            <person name="Inglis G.D."/>
        </authorList>
    </citation>
    <scope>NUCLEOTIDE SEQUENCE [LARGE SCALE GENOMIC DNA]</scope>
    <source>
        <strain evidence="5 6">L283</strain>
    </source>
</reference>
<protein>
    <recommendedName>
        <fullName evidence="2 3">Single-stranded DNA-binding protein</fullName>
        <shortName evidence="2">SSB</shortName>
    </recommendedName>
</protein>
<evidence type="ECO:0000256" key="1">
    <source>
        <dbReference type="ARBA" id="ARBA00023125"/>
    </source>
</evidence>
<feature type="region of interest" description="Disordered" evidence="4">
    <location>
        <begin position="141"/>
        <end position="175"/>
    </location>
</feature>
<dbReference type="PANTHER" id="PTHR10302">
    <property type="entry name" value="SINGLE-STRANDED DNA-BINDING PROTEIN"/>
    <property type="match status" value="1"/>
</dbReference>
<dbReference type="Gene3D" id="2.40.50.140">
    <property type="entry name" value="Nucleic acid-binding proteins"/>
    <property type="match status" value="1"/>
</dbReference>
<evidence type="ECO:0000313" key="5">
    <source>
        <dbReference type="EMBL" id="MBZ7986702.1"/>
    </source>
</evidence>
<dbReference type="InterPro" id="IPR011344">
    <property type="entry name" value="ssDNA-bd"/>
</dbReference>
<keyword evidence="1 2" id="KW-0238">DNA-binding</keyword>
<comment type="caution">
    <text evidence="5">The sequence shown here is derived from an EMBL/GenBank/DDBJ whole genome shotgun (WGS) entry which is preliminary data.</text>
</comment>
<sequence>MNKVFIIGRLSKDVELKVINSTGSAVVNNTIATSRYRSNNGEKIEETLFIDVVFYSRIAEIVNQYLRKGSKIAVEGFLQQQTWTDQNGQNRSKIQIVVEQMEMLDTKQNDSSNSNSYYQQNNMNANYQNQQNQFATNNYQQNNKSFNNQAPRVQENNQYNLSNATYTKDSDELPF</sequence>
<dbReference type="InterPro" id="IPR012340">
    <property type="entry name" value="NA-bd_OB-fold"/>
</dbReference>
<proteinExistence type="inferred from homology"/>
<feature type="compositionally biased region" description="Polar residues" evidence="4">
    <location>
        <begin position="150"/>
        <end position="167"/>
    </location>
</feature>
<dbReference type="SUPFAM" id="SSF50249">
    <property type="entry name" value="Nucleic acid-binding proteins"/>
    <property type="match status" value="1"/>
</dbReference>
<name>A0ABS7WPK9_9BACT</name>
<dbReference type="GO" id="GO:0003677">
    <property type="term" value="F:DNA binding"/>
    <property type="evidence" value="ECO:0007669"/>
    <property type="project" value="UniProtKB-KW"/>
</dbReference>
<accession>A0ABS7WPK9</accession>
<evidence type="ECO:0000313" key="6">
    <source>
        <dbReference type="Proteomes" id="UP000786183"/>
    </source>
</evidence>
<dbReference type="CDD" id="cd04496">
    <property type="entry name" value="SSB_OBF"/>
    <property type="match status" value="1"/>
</dbReference>
<dbReference type="PROSITE" id="PS50935">
    <property type="entry name" value="SSB"/>
    <property type="match status" value="1"/>
</dbReference>
<comment type="subunit">
    <text evidence="2">Homotetramer.</text>
</comment>
<evidence type="ECO:0000256" key="4">
    <source>
        <dbReference type="SAM" id="MobiDB-lite"/>
    </source>
</evidence>
<dbReference type="HAMAP" id="MF_00984">
    <property type="entry name" value="SSB"/>
    <property type="match status" value="1"/>
</dbReference>
<keyword evidence="6" id="KW-1185">Reference proteome</keyword>
<dbReference type="Pfam" id="PF00436">
    <property type="entry name" value="SSB"/>
    <property type="match status" value="1"/>
</dbReference>